<feature type="transmembrane region" description="Helical" evidence="5">
    <location>
        <begin position="115"/>
        <end position="137"/>
    </location>
</feature>
<feature type="compositionally biased region" description="Low complexity" evidence="4">
    <location>
        <begin position="416"/>
        <end position="430"/>
    </location>
</feature>
<evidence type="ECO:0000256" key="5">
    <source>
        <dbReference type="SAM" id="Phobius"/>
    </source>
</evidence>
<feature type="transmembrane region" description="Helical" evidence="5">
    <location>
        <begin position="340"/>
        <end position="367"/>
    </location>
</feature>
<accession>A0ABM7WM99</accession>
<protein>
    <recommendedName>
        <fullName evidence="6">HTH luxR-type domain-containing protein</fullName>
    </recommendedName>
</protein>
<feature type="transmembrane region" description="Helical" evidence="5">
    <location>
        <begin position="174"/>
        <end position="193"/>
    </location>
</feature>
<dbReference type="PANTHER" id="PTHR44688:SF16">
    <property type="entry name" value="DNA-BINDING TRANSCRIPTIONAL ACTIVATOR DEVR_DOSR"/>
    <property type="match status" value="1"/>
</dbReference>
<evidence type="ECO:0000256" key="2">
    <source>
        <dbReference type="ARBA" id="ARBA00023125"/>
    </source>
</evidence>
<dbReference type="EMBL" id="AP025564">
    <property type="protein sequence ID" value="BDE97533.1"/>
    <property type="molecule type" value="Genomic_DNA"/>
</dbReference>
<feature type="region of interest" description="Disordered" evidence="4">
    <location>
        <begin position="402"/>
        <end position="462"/>
    </location>
</feature>
<feature type="transmembrane region" description="Helical" evidence="5">
    <location>
        <begin position="373"/>
        <end position="392"/>
    </location>
</feature>
<sequence>MDDQTSEMRDRRSMRMVWKTLRFRHIGLAFFWACSMLTFRSSILLVGPANTPEIETLVVIASFVVNMTALFAIASHMEHDPHSFDRLPAWLFCACIIGGISLLHGAGYLESPEVRLILLLLGSAFTGIGYGYFWGGWAEYLGRMHPSRTSFYVPVAFLLTAALFLGISLATETLGVPALALMIPLPILSLLCLRRCRSEVPDGHYARSANSKRYLSALTSLLTLVVASIVLSCLFGFVWEFTVLSVGSVNEAHQTPLVANLVVAVGLVGLVLYAHKRIDLALAFRVIVPVIVLLFAILPFFWETNPIVLNAVMSASYGAFDVIIWYMVASTAYDFAVSGFVIGAIVRALSILARLVGIGIGYVVMLIPDRPPVLIVGVSIGAVYALAMIALFNRKRRASSLRAAETEAAPPDPPERAAAGTAEESAAQIAYGPTAMQRGESDEAPTTAERSVKTRAAETPPSDESIFEMIAEDYSLTRREAEVLPYLARGRSAKVIADALYVSENTIRTHTRRILEKTDLHSKQQLIDLIEQYR</sequence>
<keyword evidence="2" id="KW-0238">DNA-binding</keyword>
<dbReference type="Gene3D" id="1.10.10.10">
    <property type="entry name" value="Winged helix-like DNA-binding domain superfamily/Winged helix DNA-binding domain"/>
    <property type="match status" value="1"/>
</dbReference>
<evidence type="ECO:0000256" key="1">
    <source>
        <dbReference type="ARBA" id="ARBA00023015"/>
    </source>
</evidence>
<feature type="transmembrane region" description="Helical" evidence="5">
    <location>
        <begin position="57"/>
        <end position="77"/>
    </location>
</feature>
<organism evidence="7 8">
    <name type="scientific">Raoultibacter timonensis</name>
    <dbReference type="NCBI Taxonomy" id="1907662"/>
    <lineage>
        <taxon>Bacteria</taxon>
        <taxon>Bacillati</taxon>
        <taxon>Actinomycetota</taxon>
        <taxon>Coriobacteriia</taxon>
        <taxon>Eggerthellales</taxon>
        <taxon>Eggerthellaceae</taxon>
        <taxon>Raoultibacter</taxon>
    </lineage>
</organism>
<feature type="transmembrane region" description="Helical" evidence="5">
    <location>
        <begin position="257"/>
        <end position="275"/>
    </location>
</feature>
<evidence type="ECO:0000256" key="3">
    <source>
        <dbReference type="ARBA" id="ARBA00023163"/>
    </source>
</evidence>
<keyword evidence="5" id="KW-0812">Transmembrane</keyword>
<evidence type="ECO:0000313" key="8">
    <source>
        <dbReference type="Proteomes" id="UP001320544"/>
    </source>
</evidence>
<gene>
    <name evidence="7" type="ORF">CE91St30_28660</name>
</gene>
<dbReference type="InterPro" id="IPR000792">
    <property type="entry name" value="Tscrpt_reg_LuxR_C"/>
</dbReference>
<feature type="transmembrane region" description="Helical" evidence="5">
    <location>
        <begin position="21"/>
        <end position="45"/>
    </location>
</feature>
<keyword evidence="8" id="KW-1185">Reference proteome</keyword>
<dbReference type="SMART" id="SM00421">
    <property type="entry name" value="HTH_LUXR"/>
    <property type="match status" value="1"/>
</dbReference>
<dbReference type="Proteomes" id="UP001320544">
    <property type="component" value="Chromosome"/>
</dbReference>
<dbReference type="PROSITE" id="PS00622">
    <property type="entry name" value="HTH_LUXR_1"/>
    <property type="match status" value="1"/>
</dbReference>
<feature type="transmembrane region" description="Helical" evidence="5">
    <location>
        <begin position="89"/>
        <end position="109"/>
    </location>
</feature>
<name>A0ABM7WM99_9ACTN</name>
<dbReference type="CDD" id="cd06170">
    <property type="entry name" value="LuxR_C_like"/>
    <property type="match status" value="1"/>
</dbReference>
<feature type="domain" description="HTH luxR-type" evidence="6">
    <location>
        <begin position="469"/>
        <end position="534"/>
    </location>
</feature>
<dbReference type="PRINTS" id="PR00038">
    <property type="entry name" value="HTHLUXR"/>
</dbReference>
<feature type="transmembrane region" description="Helical" evidence="5">
    <location>
        <begin position="149"/>
        <end position="168"/>
    </location>
</feature>
<dbReference type="SUPFAM" id="SSF46894">
    <property type="entry name" value="C-terminal effector domain of the bipartite response regulators"/>
    <property type="match status" value="1"/>
</dbReference>
<dbReference type="Pfam" id="PF00196">
    <property type="entry name" value="GerE"/>
    <property type="match status" value="1"/>
</dbReference>
<feature type="transmembrane region" description="Helical" evidence="5">
    <location>
        <begin position="214"/>
        <end position="237"/>
    </location>
</feature>
<feature type="transmembrane region" description="Helical" evidence="5">
    <location>
        <begin position="282"/>
        <end position="301"/>
    </location>
</feature>
<evidence type="ECO:0000256" key="4">
    <source>
        <dbReference type="SAM" id="MobiDB-lite"/>
    </source>
</evidence>
<keyword evidence="5" id="KW-1133">Transmembrane helix</keyword>
<proteinExistence type="predicted"/>
<dbReference type="InterPro" id="IPR036388">
    <property type="entry name" value="WH-like_DNA-bd_sf"/>
</dbReference>
<dbReference type="PANTHER" id="PTHR44688">
    <property type="entry name" value="DNA-BINDING TRANSCRIPTIONAL ACTIVATOR DEVR_DOSR"/>
    <property type="match status" value="1"/>
</dbReference>
<evidence type="ECO:0000313" key="7">
    <source>
        <dbReference type="EMBL" id="BDE97533.1"/>
    </source>
</evidence>
<evidence type="ECO:0000259" key="6">
    <source>
        <dbReference type="PROSITE" id="PS50043"/>
    </source>
</evidence>
<keyword evidence="1" id="KW-0805">Transcription regulation</keyword>
<keyword evidence="5" id="KW-0472">Membrane</keyword>
<dbReference type="PROSITE" id="PS50043">
    <property type="entry name" value="HTH_LUXR_2"/>
    <property type="match status" value="1"/>
</dbReference>
<dbReference type="InterPro" id="IPR036259">
    <property type="entry name" value="MFS_trans_sf"/>
</dbReference>
<dbReference type="SUPFAM" id="SSF103473">
    <property type="entry name" value="MFS general substrate transporter"/>
    <property type="match status" value="1"/>
</dbReference>
<reference evidence="7 8" key="1">
    <citation type="submission" date="2022-01" db="EMBL/GenBank/DDBJ databases">
        <title>Novel bile acid biosynthetic pathways are enriched in the microbiome of centenarians.</title>
        <authorList>
            <person name="Sato Y."/>
            <person name="Atarashi K."/>
            <person name="Plichta R.D."/>
            <person name="Arai Y."/>
            <person name="Sasajima S."/>
            <person name="Kearney M.S."/>
            <person name="Suda W."/>
            <person name="Takeshita K."/>
            <person name="Sasaki T."/>
            <person name="Okamoto S."/>
            <person name="Skelly N.A."/>
            <person name="Okamura Y."/>
            <person name="Vlamakis H."/>
            <person name="Li Y."/>
            <person name="Tanoue T."/>
            <person name="Takei H."/>
            <person name="Nittono H."/>
            <person name="Narushima S."/>
            <person name="Irie J."/>
            <person name="Itoh H."/>
            <person name="Moriya K."/>
            <person name="Sugiura Y."/>
            <person name="Suematsu M."/>
            <person name="Moritoki N."/>
            <person name="Shibata S."/>
            <person name="Littman R.D."/>
            <person name="Fischbach A.M."/>
            <person name="Uwamino Y."/>
            <person name="Inoue T."/>
            <person name="Honda A."/>
            <person name="Hattori M."/>
            <person name="Murai T."/>
            <person name="Xavier J.R."/>
            <person name="Hirose N."/>
            <person name="Honda K."/>
        </authorList>
    </citation>
    <scope>NUCLEOTIDE SEQUENCE [LARGE SCALE GENOMIC DNA]</scope>
    <source>
        <strain evidence="7 8">CE91-St30</strain>
    </source>
</reference>
<keyword evidence="3" id="KW-0804">Transcription</keyword>
<dbReference type="InterPro" id="IPR016032">
    <property type="entry name" value="Sig_transdc_resp-reg_C-effctor"/>
</dbReference>